<keyword evidence="6" id="KW-0472">Membrane</keyword>
<dbReference type="PANTHER" id="PTHR43179">
    <property type="entry name" value="RHAMNOSYLTRANSFERASE WBBL"/>
    <property type="match status" value="1"/>
</dbReference>
<keyword evidence="6" id="KW-1133">Transmembrane helix</keyword>
<evidence type="ECO:0000256" key="5">
    <source>
        <dbReference type="ARBA" id="ARBA00023316"/>
    </source>
</evidence>
<accession>A0ABN5YYE6</accession>
<name>A0ABN5YYE6_9MYCO</name>
<dbReference type="Proteomes" id="UP000465609">
    <property type="component" value="Chromosome"/>
</dbReference>
<reference evidence="8 9" key="1">
    <citation type="journal article" date="2019" name="Emerg. Microbes Infect.">
        <title>Comprehensive subspecies identification of 175 nontuberculous mycobacteria species based on 7547 genomic profiles.</title>
        <authorList>
            <person name="Matsumoto Y."/>
            <person name="Kinjo T."/>
            <person name="Motooka D."/>
            <person name="Nabeya D."/>
            <person name="Jung N."/>
            <person name="Uechi K."/>
            <person name="Horii T."/>
            <person name="Iida T."/>
            <person name="Fujita J."/>
            <person name="Nakamura S."/>
        </authorList>
    </citation>
    <scope>NUCLEOTIDE SEQUENCE [LARGE SCALE GENOMIC DNA]</scope>
    <source>
        <strain evidence="8 9">JCM 15296</strain>
    </source>
</reference>
<evidence type="ECO:0000313" key="8">
    <source>
        <dbReference type="EMBL" id="BBX85794.1"/>
    </source>
</evidence>
<keyword evidence="6" id="KW-0812">Transmembrane</keyword>
<dbReference type="RefSeq" id="WP_163911431.1">
    <property type="nucleotide sequence ID" value="NZ_CP122994.1"/>
</dbReference>
<dbReference type="SUPFAM" id="SSF53448">
    <property type="entry name" value="Nucleotide-diphospho-sugar transferases"/>
    <property type="match status" value="1"/>
</dbReference>
<dbReference type="EMBL" id="AP022577">
    <property type="protein sequence ID" value="BBX85794.1"/>
    <property type="molecule type" value="Genomic_DNA"/>
</dbReference>
<feature type="domain" description="Glycosyltransferase 2-like" evidence="7">
    <location>
        <begin position="2"/>
        <end position="116"/>
    </location>
</feature>
<gene>
    <name evidence="8" type="ORF">MAUB_36670</name>
</gene>
<comment type="similarity">
    <text evidence="2">Belongs to the glycosyltransferase 2 family.</text>
</comment>
<keyword evidence="3" id="KW-0328">Glycosyltransferase</keyword>
<comment type="pathway">
    <text evidence="1">Cell wall biogenesis; cell wall polysaccharide biosynthesis.</text>
</comment>
<evidence type="ECO:0000256" key="1">
    <source>
        <dbReference type="ARBA" id="ARBA00004776"/>
    </source>
</evidence>
<organism evidence="8 9">
    <name type="scientific">Mycolicibacterium aubagnense</name>
    <dbReference type="NCBI Taxonomy" id="319707"/>
    <lineage>
        <taxon>Bacteria</taxon>
        <taxon>Bacillati</taxon>
        <taxon>Actinomycetota</taxon>
        <taxon>Actinomycetes</taxon>
        <taxon>Mycobacteriales</taxon>
        <taxon>Mycobacteriaceae</taxon>
        <taxon>Mycolicibacterium</taxon>
    </lineage>
</organism>
<evidence type="ECO:0000313" key="9">
    <source>
        <dbReference type="Proteomes" id="UP000465609"/>
    </source>
</evidence>
<evidence type="ECO:0000256" key="2">
    <source>
        <dbReference type="ARBA" id="ARBA00006739"/>
    </source>
</evidence>
<keyword evidence="4" id="KW-0808">Transferase</keyword>
<keyword evidence="9" id="KW-1185">Reference proteome</keyword>
<dbReference type="Pfam" id="PF00535">
    <property type="entry name" value="Glycos_transf_2"/>
    <property type="match status" value="1"/>
</dbReference>
<feature type="transmembrane region" description="Helical" evidence="6">
    <location>
        <begin position="243"/>
        <end position="264"/>
    </location>
</feature>
<protein>
    <recommendedName>
        <fullName evidence="7">Glycosyltransferase 2-like domain-containing protein</fullName>
    </recommendedName>
</protein>
<evidence type="ECO:0000256" key="3">
    <source>
        <dbReference type="ARBA" id="ARBA00022676"/>
    </source>
</evidence>
<evidence type="ECO:0000259" key="7">
    <source>
        <dbReference type="Pfam" id="PF00535"/>
    </source>
</evidence>
<proteinExistence type="inferred from homology"/>
<dbReference type="InterPro" id="IPR001173">
    <property type="entry name" value="Glyco_trans_2-like"/>
</dbReference>
<sequence length="312" mass="34321">MFNSSSTLPDCMLSIPADCEVILVDQQSSDSSVQTALQYRPDAKLIRAGKNRGFGAGCNLGAANATAEILIFLNPDAAFQSSESVKILSECAARNNVVAGPRILNSSGHDQTRARYWSWPVADIVDVFSPNALIVGRLLRDIPQTDAVYTDGGEVAYVQGSCIAVSAINFWRVGGFDERFYLYQEEEVLARRLLDIGVKNRLEPGAVIIHIVGCSTSQFPDFSAGQYFRSLALSLILFRRKLVALPTIITLWIVLQMMATLTPLRKTIGWRSERGRSWYRAAAAGLISGALRRMAEPPPRSHTRIPTLSTER</sequence>
<dbReference type="Gene3D" id="3.90.550.10">
    <property type="entry name" value="Spore Coat Polysaccharide Biosynthesis Protein SpsA, Chain A"/>
    <property type="match status" value="1"/>
</dbReference>
<dbReference type="InterPro" id="IPR029044">
    <property type="entry name" value="Nucleotide-diphossugar_trans"/>
</dbReference>
<evidence type="ECO:0000256" key="6">
    <source>
        <dbReference type="SAM" id="Phobius"/>
    </source>
</evidence>
<keyword evidence="5" id="KW-0961">Cell wall biogenesis/degradation</keyword>
<dbReference type="PANTHER" id="PTHR43179:SF12">
    <property type="entry name" value="GALACTOFURANOSYLTRANSFERASE GLFT2"/>
    <property type="match status" value="1"/>
</dbReference>
<evidence type="ECO:0000256" key="4">
    <source>
        <dbReference type="ARBA" id="ARBA00022679"/>
    </source>
</evidence>